<feature type="region of interest" description="Disordered" evidence="1">
    <location>
        <begin position="293"/>
        <end position="317"/>
    </location>
</feature>
<name>A0ABN9X9Q0_9DINO</name>
<proteinExistence type="predicted"/>
<accession>A0ABN9X9Q0</accession>
<dbReference type="Proteomes" id="UP001189429">
    <property type="component" value="Unassembled WGS sequence"/>
</dbReference>
<feature type="region of interest" description="Disordered" evidence="1">
    <location>
        <begin position="204"/>
        <end position="224"/>
    </location>
</feature>
<sequence>MAAAAAGGHPLGLVEGEFFAMRCNVAGPELWHVRRCVGTPLTYLAGVGVMTPGHDECEEELLRGGDVLDWVRPPGPDSIAAQAGPHAADHRFRVLPTVAELTLARVQCHRRMGLEPPGELPLRLSRPPRGGVQRLAPLALLLLALRAPRGQAAPPAALRQPLHLRPPSCPRPAPLEGAPPRTGLSPPLEGASLVSLLPSALRPGPLPLPLRPRGQEALSRRPPQRRSELFRLFLPRQLRPPRPSALMATLGRAQCCTMLRTDLVRGNLCIMPALAEWIASELSKGYSVMKERRKAREERVLARPKKGPKGNKEQEQG</sequence>
<reference evidence="2" key="1">
    <citation type="submission" date="2023-10" db="EMBL/GenBank/DDBJ databases">
        <authorList>
            <person name="Chen Y."/>
            <person name="Shah S."/>
            <person name="Dougan E. K."/>
            <person name="Thang M."/>
            <person name="Chan C."/>
        </authorList>
    </citation>
    <scope>NUCLEOTIDE SEQUENCE [LARGE SCALE GENOMIC DNA]</scope>
</reference>
<evidence type="ECO:0000256" key="1">
    <source>
        <dbReference type="SAM" id="MobiDB-lite"/>
    </source>
</evidence>
<organism evidence="2 3">
    <name type="scientific">Prorocentrum cordatum</name>
    <dbReference type="NCBI Taxonomy" id="2364126"/>
    <lineage>
        <taxon>Eukaryota</taxon>
        <taxon>Sar</taxon>
        <taxon>Alveolata</taxon>
        <taxon>Dinophyceae</taxon>
        <taxon>Prorocentrales</taxon>
        <taxon>Prorocentraceae</taxon>
        <taxon>Prorocentrum</taxon>
    </lineage>
</organism>
<feature type="compositionally biased region" description="Low complexity" evidence="1">
    <location>
        <begin position="154"/>
        <end position="166"/>
    </location>
</feature>
<dbReference type="EMBL" id="CAUYUJ010019948">
    <property type="protein sequence ID" value="CAK0894777.1"/>
    <property type="molecule type" value="Genomic_DNA"/>
</dbReference>
<comment type="caution">
    <text evidence="2">The sequence shown here is derived from an EMBL/GenBank/DDBJ whole genome shotgun (WGS) entry which is preliminary data.</text>
</comment>
<feature type="region of interest" description="Disordered" evidence="1">
    <location>
        <begin position="154"/>
        <end position="189"/>
    </location>
</feature>
<evidence type="ECO:0000313" key="2">
    <source>
        <dbReference type="EMBL" id="CAK0894777.1"/>
    </source>
</evidence>
<gene>
    <name evidence="2" type="ORF">PCOR1329_LOCUS73725</name>
</gene>
<evidence type="ECO:0000313" key="3">
    <source>
        <dbReference type="Proteomes" id="UP001189429"/>
    </source>
</evidence>
<keyword evidence="3" id="KW-1185">Reference proteome</keyword>
<protein>
    <submittedName>
        <fullName evidence="2">Uncharacterized protein</fullName>
    </submittedName>
</protein>